<comment type="catalytic activity">
    <reaction evidence="6">
        <text>cob(I)alamin-[corrinoid adenosyltransferase] + ATP = apo-[corrinoid adenosyltransferase] + adenosylcob(III)alamin + triphosphate</text>
        <dbReference type="Rhea" id="RHEA:56796"/>
        <dbReference type="Rhea" id="RHEA-COMP:14743"/>
        <dbReference type="Rhea" id="RHEA-COMP:14744"/>
        <dbReference type="ChEBI" id="CHEBI:18036"/>
        <dbReference type="ChEBI" id="CHEBI:18408"/>
        <dbReference type="ChEBI" id="CHEBI:30616"/>
        <dbReference type="ChEBI" id="CHEBI:60488"/>
        <dbReference type="ChEBI" id="CHEBI:83228"/>
    </reaction>
    <physiologicalReaction direction="left-to-right" evidence="6">
        <dbReference type="Rhea" id="RHEA:56797"/>
    </physiologicalReaction>
</comment>
<evidence type="ECO:0000256" key="10">
    <source>
        <dbReference type="RuleBase" id="RU366026"/>
    </source>
</evidence>
<dbReference type="InterPro" id="IPR036451">
    <property type="entry name" value="CblAdoTrfase-like_sf"/>
</dbReference>
<evidence type="ECO:0000313" key="13">
    <source>
        <dbReference type="Proteomes" id="UP000316759"/>
    </source>
</evidence>
<dbReference type="Proteomes" id="UP000316759">
    <property type="component" value="Unassembled WGS sequence"/>
</dbReference>
<comment type="subunit">
    <text evidence="2">Homotrimer.</text>
</comment>
<proteinExistence type="inferred from homology"/>
<reference evidence="12 13" key="1">
    <citation type="submission" date="2019-04" db="EMBL/GenBank/DDBJ databases">
        <title>Annotation for the trematode Fasciola gigantica.</title>
        <authorList>
            <person name="Choi Y.-J."/>
        </authorList>
    </citation>
    <scope>NUCLEOTIDE SEQUENCE [LARGE SCALE GENOMIC DNA]</scope>
    <source>
        <strain evidence="12">Uganda_cow_1</strain>
    </source>
</reference>
<dbReference type="AlphaFoldDB" id="A0A504YZK9"/>
<dbReference type="InterPro" id="IPR029499">
    <property type="entry name" value="PduO-typ"/>
</dbReference>
<dbReference type="EMBL" id="SUNJ01005413">
    <property type="protein sequence ID" value="TPP63647.1"/>
    <property type="molecule type" value="Genomic_DNA"/>
</dbReference>
<sequence length="270" mass="30010">MQRFMSSRLVGRLRAVLQDRLTVLRPAVIGGLNATILSRCYFNKNIWTDQASPVVSLVRTMKIYTGTGDKGTSALFTGERRSKTDVVFDALGTVDELTSVIAMALAQIDLYSNKSVHSGYNLKELCDQLDSIQRRLQALLSSVATPIPSSSGPDASEQRRARFKHVNFPEDASKELEAWIDAMTEVLPPLRQFILPSGGTPGTTLHFARSICRRAERCVVALNVEEVTVETAVITYMNRLSDYLFTAARYVSCALEFPEKPYTVPRPSKK</sequence>
<evidence type="ECO:0000256" key="2">
    <source>
        <dbReference type="ARBA" id="ARBA00011233"/>
    </source>
</evidence>
<comment type="function">
    <text evidence="7">Converts cob(I)alamin to adenosylcobalamin (adenosylcob(III)alamin), a coenzyme for methylmalonyl-CoA mutase, therefore participates in the final step of the vitamin B12 conversion. Generates adenosylcobalamin (AdoCbl) and directly delivers the cofactor to MUT in a transfer that is stimulated by ATP-binding to MMAB and gated by MMAA.</text>
</comment>
<feature type="domain" description="Cobalamin adenosyltransferase-like" evidence="11">
    <location>
        <begin position="63"/>
        <end position="251"/>
    </location>
</feature>
<evidence type="ECO:0000256" key="4">
    <source>
        <dbReference type="ARBA" id="ARBA00022741"/>
    </source>
</evidence>
<gene>
    <name evidence="12" type="ORF">FGIG_12412</name>
</gene>
<dbReference type="FunFam" id="1.20.1200.10:FF:000001">
    <property type="entry name" value="Cob(I)yrinic acid a,c-diamide adenosyltransferase"/>
    <property type="match status" value="1"/>
</dbReference>
<dbReference type="InterPro" id="IPR016030">
    <property type="entry name" value="CblAdoTrfase-like"/>
</dbReference>
<dbReference type="NCBIfam" id="TIGR00636">
    <property type="entry name" value="PduO_Nterm"/>
    <property type="match status" value="1"/>
</dbReference>
<keyword evidence="5 10" id="KW-0067">ATP-binding</keyword>
<evidence type="ECO:0000259" key="11">
    <source>
        <dbReference type="Pfam" id="PF01923"/>
    </source>
</evidence>
<organism evidence="12 13">
    <name type="scientific">Fasciola gigantica</name>
    <name type="common">Giant liver fluke</name>
    <dbReference type="NCBI Taxonomy" id="46835"/>
    <lineage>
        <taxon>Eukaryota</taxon>
        <taxon>Metazoa</taxon>
        <taxon>Spiralia</taxon>
        <taxon>Lophotrochozoa</taxon>
        <taxon>Platyhelminthes</taxon>
        <taxon>Trematoda</taxon>
        <taxon>Digenea</taxon>
        <taxon>Plagiorchiida</taxon>
        <taxon>Echinostomata</taxon>
        <taxon>Echinostomatoidea</taxon>
        <taxon>Fasciolidae</taxon>
        <taxon>Fasciola</taxon>
    </lineage>
</organism>
<accession>A0A504YZK9</accession>
<dbReference type="PANTHER" id="PTHR12213:SF0">
    <property type="entry name" value="CORRINOID ADENOSYLTRANSFERASE MMAB"/>
    <property type="match status" value="1"/>
</dbReference>
<dbReference type="STRING" id="46835.A0A504YZK9"/>
<evidence type="ECO:0000256" key="9">
    <source>
        <dbReference type="ARBA" id="ARBA00075216"/>
    </source>
</evidence>
<evidence type="ECO:0000256" key="8">
    <source>
        <dbReference type="ARBA" id="ARBA00071654"/>
    </source>
</evidence>
<dbReference type="Pfam" id="PF01923">
    <property type="entry name" value="Cob_adeno_trans"/>
    <property type="match status" value="1"/>
</dbReference>
<dbReference type="Gene3D" id="1.20.1200.10">
    <property type="entry name" value="Cobalamin adenosyltransferase-like"/>
    <property type="match status" value="1"/>
</dbReference>
<keyword evidence="13" id="KW-1185">Reference proteome</keyword>
<dbReference type="GO" id="GO:0008817">
    <property type="term" value="F:corrinoid adenosyltransferase activity"/>
    <property type="evidence" value="ECO:0007669"/>
    <property type="project" value="UniProtKB-ARBA"/>
</dbReference>
<evidence type="ECO:0000313" key="12">
    <source>
        <dbReference type="EMBL" id="TPP63647.1"/>
    </source>
</evidence>
<name>A0A504YZK9_FASGI</name>
<dbReference type="GO" id="GO:0005524">
    <property type="term" value="F:ATP binding"/>
    <property type="evidence" value="ECO:0007669"/>
    <property type="project" value="UniProtKB-UniRule"/>
</dbReference>
<comment type="caution">
    <text evidence="12">The sequence shown here is derived from an EMBL/GenBank/DDBJ whole genome shotgun (WGS) entry which is preliminary data.</text>
</comment>
<evidence type="ECO:0000256" key="1">
    <source>
        <dbReference type="ARBA" id="ARBA00007487"/>
    </source>
</evidence>
<comment type="similarity">
    <text evidence="1 10">Belongs to the Cob(I)alamin adenosyltransferase family.</text>
</comment>
<keyword evidence="4 10" id="KW-0547">Nucleotide-binding</keyword>
<dbReference type="GO" id="GO:0009235">
    <property type="term" value="P:cobalamin metabolic process"/>
    <property type="evidence" value="ECO:0007669"/>
    <property type="project" value="UniProtKB-ARBA"/>
</dbReference>
<evidence type="ECO:0000256" key="3">
    <source>
        <dbReference type="ARBA" id="ARBA00022679"/>
    </source>
</evidence>
<dbReference type="PANTHER" id="PTHR12213">
    <property type="entry name" value="CORRINOID ADENOSYLTRANSFERASE"/>
    <property type="match status" value="1"/>
</dbReference>
<evidence type="ECO:0000256" key="5">
    <source>
        <dbReference type="ARBA" id="ARBA00022840"/>
    </source>
</evidence>
<dbReference type="SUPFAM" id="SSF89028">
    <property type="entry name" value="Cobalamin adenosyltransferase-like"/>
    <property type="match status" value="1"/>
</dbReference>
<protein>
    <recommendedName>
        <fullName evidence="8">Corrinoid adenosyltransferase MMAB</fullName>
    </recommendedName>
    <alternativeName>
        <fullName evidence="9">ATP:co(I)rrinoid adenosyltransferase MMAB</fullName>
    </alternativeName>
</protein>
<evidence type="ECO:0000256" key="7">
    <source>
        <dbReference type="ARBA" id="ARBA00056747"/>
    </source>
</evidence>
<evidence type="ECO:0000256" key="6">
    <source>
        <dbReference type="ARBA" id="ARBA00051988"/>
    </source>
</evidence>
<dbReference type="OrthoDB" id="549173at2759"/>
<keyword evidence="3 10" id="KW-0808">Transferase</keyword>